<dbReference type="HOGENOM" id="CLU_3111232_0_0_6"/>
<feature type="non-terminal residue" evidence="1">
    <location>
        <position position="1"/>
    </location>
</feature>
<protein>
    <submittedName>
        <fullName evidence="1">Amino acid adenylation</fullName>
    </submittedName>
</protein>
<sequence length="51" mass="6111">LHERFDPRHHRLDIRQAPLMHMVCAQDPAEERWVAMLRFHHLIDDVTSLAV</sequence>
<reference evidence="1 2" key="1">
    <citation type="journal article" date="2011" name="PLoS Pathog.">
        <title>Dynamic evolution of pathogenicity revealed by sequencing and comparative genomics of 19 Pseudomonas syringae isolates.</title>
        <authorList>
            <person name="Baltrus D.A."/>
            <person name="Nishimura M.T."/>
            <person name="Romanchuk A."/>
            <person name="Chang J.H."/>
            <person name="Mukhtar M.S."/>
            <person name="Cherkis K."/>
            <person name="Roach J."/>
            <person name="Grant S.R."/>
            <person name="Jones C.D."/>
            <person name="Dangl J.L."/>
        </authorList>
    </citation>
    <scope>NUCLEOTIDE SEQUENCE [LARGE SCALE GENOMIC DNA]</scope>
    <source>
        <strain evidence="2">M301072PT</strain>
    </source>
</reference>
<proteinExistence type="predicted"/>
<accession>F3FYJ2</accession>
<dbReference type="InterPro" id="IPR023213">
    <property type="entry name" value="CAT-like_dom_sf"/>
</dbReference>
<dbReference type="Proteomes" id="UP000004471">
    <property type="component" value="Unassembled WGS sequence"/>
</dbReference>
<evidence type="ECO:0000313" key="2">
    <source>
        <dbReference type="Proteomes" id="UP000004471"/>
    </source>
</evidence>
<comment type="caution">
    <text evidence="1">The sequence shown here is derived from an EMBL/GenBank/DDBJ whole genome shotgun (WGS) entry which is preliminary data.</text>
</comment>
<evidence type="ECO:0000313" key="1">
    <source>
        <dbReference type="EMBL" id="EGH35284.1"/>
    </source>
</evidence>
<dbReference type="AlphaFoldDB" id="F3FYJ2"/>
<gene>
    <name evidence="1" type="ORF">PSYJA_42296</name>
</gene>
<organism evidence="1 2">
    <name type="scientific">Pseudomonas syringae pv. japonica str. M301072</name>
    <dbReference type="NCBI Taxonomy" id="629262"/>
    <lineage>
        <taxon>Bacteria</taxon>
        <taxon>Pseudomonadati</taxon>
        <taxon>Pseudomonadota</taxon>
        <taxon>Gammaproteobacteria</taxon>
        <taxon>Pseudomonadales</taxon>
        <taxon>Pseudomonadaceae</taxon>
        <taxon>Pseudomonas</taxon>
        <taxon>Pseudomonas syringae</taxon>
    </lineage>
</organism>
<feature type="non-terminal residue" evidence="1">
    <location>
        <position position="51"/>
    </location>
</feature>
<dbReference type="SUPFAM" id="SSF52777">
    <property type="entry name" value="CoA-dependent acyltransferases"/>
    <property type="match status" value="1"/>
</dbReference>
<dbReference type="Gene3D" id="3.30.559.10">
    <property type="entry name" value="Chloramphenicol acetyltransferase-like domain"/>
    <property type="match status" value="1"/>
</dbReference>
<dbReference type="EMBL" id="AEAH01003446">
    <property type="protein sequence ID" value="EGH35284.1"/>
    <property type="molecule type" value="Genomic_DNA"/>
</dbReference>
<name>F3FYJ2_PSESX</name>